<dbReference type="Pfam" id="PF00905">
    <property type="entry name" value="Transpeptidase"/>
    <property type="match status" value="1"/>
</dbReference>
<sequence>MKEKKRQRYIVIAIGLLLAFTAIIFQLVNLQIVRGKEFAQKSKRRIISEREIIAPRGNIVDRNGLPIAVNRTAHNVKLAATDLKAPEYNEMILKLINVFEEYNNGSYEKNLENYLTFDPIEFGPALESEEALEKWKSEMVIKEKDIEKLKTPEDVFRYFREEKFSIDEKYTDEEAYKIMTVRYDMLIKYSPSSPVLIAKDVSMETVAQLEERHFEFPGIIIDSVPQRRYIDATSVAHVLGYIGVINQEEYERLKEEGYKLNDMLGKTGIELSAEKDLRGINGQKRVEVDTKGRLTRELSSNPAVPGNDIVLTIDSRLQKVAMESLERNINRINALAEEDPKRYQGNAEAGSVVAIDVRNGEVLVMASYPTYDPNVFLSNSKEAQKARMDLNDPNNTARPLINRAIQGVYAPGSVFKPITAIAGIESGKISKGRDYITCRGRHNIGGWNFECLLYRNYRGSHGRLDLARAMGTSCNIYFHELGVDTGIDIIDKWSKYFGLGERTGIELQWEAAGTRANKETKRKLRNEEWRPADTAQVAIGQFDNLFTPLQLANYTSTLANGGKRYSPHIIKEVRKHDGSIVRQANIEYEELPLSEGTMEYINESLKAVISENYGTAYGYFNELPEGITVAGKTGTAETGTGTSNALFIAYAPAENPEIAVAVVIEKGVWGSNAIPVAVDIFKEYFGTNTNILPEDSITTDKVRFTR</sequence>
<dbReference type="Proteomes" id="UP000233534">
    <property type="component" value="Chromosome"/>
</dbReference>
<organism evidence="16 17">
    <name type="scientific">Acetivibrio saccincola</name>
    <dbReference type="NCBI Taxonomy" id="1677857"/>
    <lineage>
        <taxon>Bacteria</taxon>
        <taxon>Bacillati</taxon>
        <taxon>Bacillota</taxon>
        <taxon>Clostridia</taxon>
        <taxon>Eubacteriales</taxon>
        <taxon>Oscillospiraceae</taxon>
        <taxon>Acetivibrio</taxon>
    </lineage>
</organism>
<dbReference type="PANTHER" id="PTHR30627:SF2">
    <property type="entry name" value="PEPTIDOGLYCAN D,D-TRANSPEPTIDASE MRDA"/>
    <property type="match status" value="1"/>
</dbReference>
<keyword evidence="13" id="KW-0961">Cell wall biogenesis/degradation</keyword>
<dbReference type="GO" id="GO:0006508">
    <property type="term" value="P:proteolysis"/>
    <property type="evidence" value="ECO:0007669"/>
    <property type="project" value="UniProtKB-KW"/>
</dbReference>
<comment type="subcellular location">
    <subcellularLocation>
        <location evidence="2">Cell membrane</location>
    </subcellularLocation>
    <subcellularLocation>
        <location evidence="1">Membrane</location>
        <topology evidence="1">Single-pass membrane protein</topology>
    </subcellularLocation>
</comment>
<evidence type="ECO:0000256" key="4">
    <source>
        <dbReference type="ARBA" id="ARBA00022475"/>
    </source>
</evidence>
<evidence type="ECO:0000256" key="5">
    <source>
        <dbReference type="ARBA" id="ARBA00022519"/>
    </source>
</evidence>
<gene>
    <name evidence="16" type="primary">spoVD1</name>
    <name evidence="16" type="ORF">HVS_05425</name>
</gene>
<evidence type="ECO:0000313" key="17">
    <source>
        <dbReference type="Proteomes" id="UP000233534"/>
    </source>
</evidence>
<keyword evidence="8" id="KW-0378">Hydrolase</keyword>
<keyword evidence="5" id="KW-0997">Cell inner membrane</keyword>
<comment type="similarity">
    <text evidence="3">Belongs to the transpeptidase family.</text>
</comment>
<dbReference type="KEGG" id="hsc:HVS_05425"/>
<dbReference type="SUPFAM" id="SSF56601">
    <property type="entry name" value="beta-lactamase/transpeptidase-like"/>
    <property type="match status" value="1"/>
</dbReference>
<dbReference type="PANTHER" id="PTHR30627">
    <property type="entry name" value="PEPTIDOGLYCAN D,D-TRANSPEPTIDASE"/>
    <property type="match status" value="1"/>
</dbReference>
<keyword evidence="4" id="KW-1003">Cell membrane</keyword>
<dbReference type="GO" id="GO:0005886">
    <property type="term" value="C:plasma membrane"/>
    <property type="evidence" value="ECO:0007669"/>
    <property type="project" value="UniProtKB-SubCell"/>
</dbReference>
<reference evidence="16 17" key="1">
    <citation type="submission" date="2017-12" db="EMBL/GenBank/DDBJ databases">
        <title>Complete genome sequence of Herbivorax saccincola GGR1, a novel Cellulosome-producing hydrolytic bacterium in a thermophilic biogas plant, established by Illumina and Nanopore MinION sequencing.</title>
        <authorList>
            <person name="Pechtl A."/>
            <person name="Ruckert C."/>
            <person name="Koeck D.E."/>
            <person name="Maus I."/>
            <person name="Winkler A."/>
            <person name="Kalinowski J."/>
            <person name="Puhler A."/>
            <person name="Schwarz W.W."/>
            <person name="Zverlov V.V."/>
            <person name="Schluter A."/>
            <person name="Liebl W."/>
        </authorList>
    </citation>
    <scope>NUCLEOTIDE SEQUENCE [LARGE SCALE GENOMIC DNA]</scope>
    <source>
        <strain evidence="17">SR1</strain>
    </source>
</reference>
<dbReference type="InterPro" id="IPR005311">
    <property type="entry name" value="PBP_dimer"/>
</dbReference>
<dbReference type="Gene3D" id="3.90.1310.10">
    <property type="entry name" value="Penicillin-binding protein 2a (Domain 2)"/>
    <property type="match status" value="2"/>
</dbReference>
<evidence type="ECO:0000256" key="7">
    <source>
        <dbReference type="ARBA" id="ARBA00022692"/>
    </source>
</evidence>
<keyword evidence="7" id="KW-0812">Transmembrane</keyword>
<dbReference type="Pfam" id="PF03717">
    <property type="entry name" value="PBP_dimer"/>
    <property type="match status" value="1"/>
</dbReference>
<dbReference type="InterPro" id="IPR012338">
    <property type="entry name" value="Beta-lactam/transpept-like"/>
</dbReference>
<feature type="domain" description="Penicillin-binding protein transpeptidase" evidence="14">
    <location>
        <begin position="350"/>
        <end position="683"/>
    </location>
</feature>
<name>A0A2K9E6C4_9FIRM</name>
<proteinExistence type="inferred from homology"/>
<accession>A0A2K9E6C4</accession>
<dbReference type="InterPro" id="IPR017790">
    <property type="entry name" value="Penicillin-binding_protein_2"/>
</dbReference>
<evidence type="ECO:0000256" key="1">
    <source>
        <dbReference type="ARBA" id="ARBA00004167"/>
    </source>
</evidence>
<evidence type="ECO:0000256" key="8">
    <source>
        <dbReference type="ARBA" id="ARBA00022801"/>
    </source>
</evidence>
<protein>
    <submittedName>
        <fullName evidence="16">Stage V sporulation protein D</fullName>
    </submittedName>
</protein>
<dbReference type="RefSeq" id="WP_101299942.1">
    <property type="nucleotide sequence ID" value="NZ_CP025197.1"/>
</dbReference>
<dbReference type="GO" id="GO:0009002">
    <property type="term" value="F:serine-type D-Ala-D-Ala carboxypeptidase activity"/>
    <property type="evidence" value="ECO:0007669"/>
    <property type="project" value="InterPro"/>
</dbReference>
<keyword evidence="11" id="KW-1133">Transmembrane helix</keyword>
<dbReference type="AlphaFoldDB" id="A0A2K9E6C4"/>
<dbReference type="Gene3D" id="3.30.1390.30">
    <property type="entry name" value="Penicillin-binding protein 2a, domain 3"/>
    <property type="match status" value="1"/>
</dbReference>
<evidence type="ECO:0000256" key="13">
    <source>
        <dbReference type="ARBA" id="ARBA00023316"/>
    </source>
</evidence>
<dbReference type="GO" id="GO:0009252">
    <property type="term" value="P:peptidoglycan biosynthetic process"/>
    <property type="evidence" value="ECO:0007669"/>
    <property type="project" value="UniProtKB-KW"/>
</dbReference>
<evidence type="ECO:0000256" key="3">
    <source>
        <dbReference type="ARBA" id="ARBA00007171"/>
    </source>
</evidence>
<feature type="domain" description="Penicillin-binding protein dimerisation" evidence="15">
    <location>
        <begin position="52"/>
        <end position="298"/>
    </location>
</feature>
<dbReference type="InterPro" id="IPR036138">
    <property type="entry name" value="PBP_dimer_sf"/>
</dbReference>
<evidence type="ECO:0000256" key="12">
    <source>
        <dbReference type="ARBA" id="ARBA00023136"/>
    </source>
</evidence>
<dbReference type="GO" id="GO:0008658">
    <property type="term" value="F:penicillin binding"/>
    <property type="evidence" value="ECO:0007669"/>
    <property type="project" value="InterPro"/>
</dbReference>
<dbReference type="EMBL" id="CP025197">
    <property type="protein sequence ID" value="AUG57016.1"/>
    <property type="molecule type" value="Genomic_DNA"/>
</dbReference>
<evidence type="ECO:0000256" key="6">
    <source>
        <dbReference type="ARBA" id="ARBA00022670"/>
    </source>
</evidence>
<evidence type="ECO:0000256" key="9">
    <source>
        <dbReference type="ARBA" id="ARBA00022960"/>
    </source>
</evidence>
<keyword evidence="9" id="KW-0133">Cell shape</keyword>
<evidence type="ECO:0000259" key="14">
    <source>
        <dbReference type="Pfam" id="PF00905"/>
    </source>
</evidence>
<dbReference type="InterPro" id="IPR050515">
    <property type="entry name" value="Beta-lactam/transpept"/>
</dbReference>
<dbReference type="GO" id="GO:0071555">
    <property type="term" value="P:cell wall organization"/>
    <property type="evidence" value="ECO:0007669"/>
    <property type="project" value="UniProtKB-KW"/>
</dbReference>
<dbReference type="InterPro" id="IPR001460">
    <property type="entry name" value="PCN-bd_Tpept"/>
</dbReference>
<dbReference type="GO" id="GO:0008360">
    <property type="term" value="P:regulation of cell shape"/>
    <property type="evidence" value="ECO:0007669"/>
    <property type="project" value="UniProtKB-KW"/>
</dbReference>
<dbReference type="NCBIfam" id="TIGR03423">
    <property type="entry name" value="pbp2_mrdA"/>
    <property type="match status" value="1"/>
</dbReference>
<dbReference type="SUPFAM" id="SSF56519">
    <property type="entry name" value="Penicillin binding protein dimerisation domain"/>
    <property type="match status" value="1"/>
</dbReference>
<dbReference type="Gene3D" id="3.40.710.10">
    <property type="entry name" value="DD-peptidase/beta-lactamase superfamily"/>
    <property type="match status" value="1"/>
</dbReference>
<evidence type="ECO:0000256" key="10">
    <source>
        <dbReference type="ARBA" id="ARBA00022984"/>
    </source>
</evidence>
<evidence type="ECO:0000256" key="11">
    <source>
        <dbReference type="ARBA" id="ARBA00022989"/>
    </source>
</evidence>
<keyword evidence="6" id="KW-0645">Protease</keyword>
<dbReference type="GO" id="GO:0071972">
    <property type="term" value="F:peptidoglycan L,D-transpeptidase activity"/>
    <property type="evidence" value="ECO:0007669"/>
    <property type="project" value="TreeGrafter"/>
</dbReference>
<evidence type="ECO:0000259" key="15">
    <source>
        <dbReference type="Pfam" id="PF03717"/>
    </source>
</evidence>
<keyword evidence="17" id="KW-1185">Reference proteome</keyword>
<evidence type="ECO:0000256" key="2">
    <source>
        <dbReference type="ARBA" id="ARBA00004236"/>
    </source>
</evidence>
<evidence type="ECO:0000313" key="16">
    <source>
        <dbReference type="EMBL" id="AUG57016.1"/>
    </source>
</evidence>
<keyword evidence="12" id="KW-0472">Membrane</keyword>
<keyword evidence="10" id="KW-0573">Peptidoglycan synthesis</keyword>